<dbReference type="Proteomes" id="UP000887574">
    <property type="component" value="Unplaced"/>
</dbReference>
<dbReference type="InterPro" id="IPR029321">
    <property type="entry name" value="INTS2"/>
</dbReference>
<reference evidence="2" key="1">
    <citation type="submission" date="2022-11" db="UniProtKB">
        <authorList>
            <consortium name="WormBaseParasite"/>
        </authorList>
    </citation>
    <scope>IDENTIFICATION</scope>
</reference>
<dbReference type="PANTHER" id="PTHR28608:SF1">
    <property type="entry name" value="INTEGRATOR COMPLEX SUBUNIT 2"/>
    <property type="match status" value="1"/>
</dbReference>
<protein>
    <submittedName>
        <fullName evidence="2">Uncharacterized protein</fullName>
    </submittedName>
</protein>
<dbReference type="AlphaFoldDB" id="A0A915CV41"/>
<dbReference type="GO" id="GO:0032039">
    <property type="term" value="C:integrator complex"/>
    <property type="evidence" value="ECO:0007669"/>
    <property type="project" value="InterPro"/>
</dbReference>
<dbReference type="Pfam" id="PF14750">
    <property type="entry name" value="INTS2"/>
    <property type="match status" value="1"/>
</dbReference>
<name>A0A915CV41_9BILA</name>
<dbReference type="WBParaSite" id="jg12552">
    <property type="protein sequence ID" value="jg12552"/>
    <property type="gene ID" value="jg12552"/>
</dbReference>
<keyword evidence="1" id="KW-1185">Reference proteome</keyword>
<dbReference type="GO" id="GO:0034472">
    <property type="term" value="P:snRNA 3'-end processing"/>
    <property type="evidence" value="ECO:0007669"/>
    <property type="project" value="TreeGrafter"/>
</dbReference>
<accession>A0A915CV41</accession>
<sequence length="289" mass="33054">MHMLSFYLDLAKRRAYERLYMFQSKAKPVNHEYEERKEILHGYIGAQDMAIVQTLLEVCDGDVDKTPELLEIQKIACLQIHRMFISDSSSLLPKLVHYNTYPLRLIPVMVKGVPSAHVVINFIGDIMASANIRRRVFGVHLMAELVQQYKIPMAFAGVELISDVLDTLLSCTASDEILLLIHHIVPALGQFISVSPFHASSFLQILERVRQVSLARRAFYSSSIAARRSLESRLTDLINSTMERCKRKPAIDVKEHDKPEENPKVKLFKLNEDRNRRGVKRAKLSGKTR</sequence>
<organism evidence="1 2">
    <name type="scientific">Ditylenchus dipsaci</name>
    <dbReference type="NCBI Taxonomy" id="166011"/>
    <lineage>
        <taxon>Eukaryota</taxon>
        <taxon>Metazoa</taxon>
        <taxon>Ecdysozoa</taxon>
        <taxon>Nematoda</taxon>
        <taxon>Chromadorea</taxon>
        <taxon>Rhabditida</taxon>
        <taxon>Tylenchina</taxon>
        <taxon>Tylenchomorpha</taxon>
        <taxon>Sphaerularioidea</taxon>
        <taxon>Anguinidae</taxon>
        <taxon>Anguininae</taxon>
        <taxon>Ditylenchus</taxon>
    </lineage>
</organism>
<dbReference type="PANTHER" id="PTHR28608">
    <property type="entry name" value="INTEGRATOR COMPLEX SUBUNIT 2"/>
    <property type="match status" value="1"/>
</dbReference>
<evidence type="ECO:0000313" key="2">
    <source>
        <dbReference type="WBParaSite" id="jg12552"/>
    </source>
</evidence>
<proteinExistence type="predicted"/>
<evidence type="ECO:0000313" key="1">
    <source>
        <dbReference type="Proteomes" id="UP000887574"/>
    </source>
</evidence>